<gene>
    <name evidence="1" type="ORF">S03H2_24374</name>
</gene>
<protein>
    <submittedName>
        <fullName evidence="1">Uncharacterized protein</fullName>
    </submittedName>
</protein>
<comment type="caution">
    <text evidence="1">The sequence shown here is derived from an EMBL/GenBank/DDBJ whole genome shotgun (WGS) entry which is preliminary data.</text>
</comment>
<dbReference type="AlphaFoldDB" id="X1G8F7"/>
<organism evidence="1">
    <name type="scientific">marine sediment metagenome</name>
    <dbReference type="NCBI Taxonomy" id="412755"/>
    <lineage>
        <taxon>unclassified sequences</taxon>
        <taxon>metagenomes</taxon>
        <taxon>ecological metagenomes</taxon>
    </lineage>
</organism>
<sequence length="45" mass="5011">MEDDEQRVQTEITVITKDVDGRIVPNANVSLVDTTKANPILRSEV</sequence>
<reference evidence="1" key="1">
    <citation type="journal article" date="2014" name="Front. Microbiol.">
        <title>High frequency of phylogenetically diverse reductive dehalogenase-homologous genes in deep subseafloor sedimentary metagenomes.</title>
        <authorList>
            <person name="Kawai M."/>
            <person name="Futagami T."/>
            <person name="Toyoda A."/>
            <person name="Takaki Y."/>
            <person name="Nishi S."/>
            <person name="Hori S."/>
            <person name="Arai W."/>
            <person name="Tsubouchi T."/>
            <person name="Morono Y."/>
            <person name="Uchiyama I."/>
            <person name="Ito T."/>
            <person name="Fujiyama A."/>
            <person name="Inagaki F."/>
            <person name="Takami H."/>
        </authorList>
    </citation>
    <scope>NUCLEOTIDE SEQUENCE</scope>
    <source>
        <strain evidence="1">Expedition CK06-06</strain>
    </source>
</reference>
<feature type="non-terminal residue" evidence="1">
    <location>
        <position position="45"/>
    </location>
</feature>
<proteinExistence type="predicted"/>
<accession>X1G8F7</accession>
<name>X1G8F7_9ZZZZ</name>
<dbReference type="EMBL" id="BARU01013526">
    <property type="protein sequence ID" value="GAH37859.1"/>
    <property type="molecule type" value="Genomic_DNA"/>
</dbReference>
<evidence type="ECO:0000313" key="1">
    <source>
        <dbReference type="EMBL" id="GAH37859.1"/>
    </source>
</evidence>